<reference evidence="12" key="2">
    <citation type="journal article" date="2021" name="Microbiome">
        <title>Successional dynamics and alternative stable states in a saline activated sludge microbial community over 9 years.</title>
        <authorList>
            <person name="Wang Y."/>
            <person name="Ye J."/>
            <person name="Ju F."/>
            <person name="Liu L."/>
            <person name="Boyd J.A."/>
            <person name="Deng Y."/>
            <person name="Parks D.H."/>
            <person name="Jiang X."/>
            <person name="Yin X."/>
            <person name="Woodcroft B.J."/>
            <person name="Tyson G.W."/>
            <person name="Hugenholtz P."/>
            <person name="Polz M.F."/>
            <person name="Zhang T."/>
        </authorList>
    </citation>
    <scope>NUCLEOTIDE SEQUENCE</scope>
    <source>
        <strain evidence="12">HKST-UBA11</strain>
    </source>
</reference>
<evidence type="ECO:0000256" key="3">
    <source>
        <dbReference type="ARBA" id="ARBA00022475"/>
    </source>
</evidence>
<evidence type="ECO:0000313" key="12">
    <source>
        <dbReference type="EMBL" id="MCA9385028.1"/>
    </source>
</evidence>
<keyword evidence="7 9" id="KW-0472">Membrane</keyword>
<name>A0A955L6U4_9BACT</name>
<gene>
    <name evidence="9 12" type="primary">ftsE</name>
    <name evidence="12" type="ORF">KC717_00105</name>
</gene>
<dbReference type="GO" id="GO:0016887">
    <property type="term" value="F:ATP hydrolysis activity"/>
    <property type="evidence" value="ECO:0007669"/>
    <property type="project" value="InterPro"/>
</dbReference>
<dbReference type="PROSITE" id="PS50893">
    <property type="entry name" value="ABC_TRANSPORTER_2"/>
    <property type="match status" value="1"/>
</dbReference>
<accession>A0A955L6U4</accession>
<evidence type="ECO:0000256" key="7">
    <source>
        <dbReference type="ARBA" id="ARBA00023136"/>
    </source>
</evidence>
<evidence type="ECO:0000256" key="8">
    <source>
        <dbReference type="ARBA" id="ARBA00023306"/>
    </source>
</evidence>
<keyword evidence="8 9" id="KW-0131">Cell cycle</keyword>
<dbReference type="SMART" id="SM00382">
    <property type="entry name" value="AAA"/>
    <property type="match status" value="1"/>
</dbReference>
<dbReference type="InterPro" id="IPR005286">
    <property type="entry name" value="Cell_div_FtsE"/>
</dbReference>
<dbReference type="Pfam" id="PF00005">
    <property type="entry name" value="ABC_tran"/>
    <property type="match status" value="1"/>
</dbReference>
<keyword evidence="4 9" id="KW-0132">Cell division</keyword>
<dbReference type="InterPro" id="IPR017871">
    <property type="entry name" value="ABC_transporter-like_CS"/>
</dbReference>
<protein>
    <recommendedName>
        <fullName evidence="2 9">Cell division ATP-binding protein FtsE</fullName>
    </recommendedName>
</protein>
<evidence type="ECO:0000259" key="11">
    <source>
        <dbReference type="PROSITE" id="PS50893"/>
    </source>
</evidence>
<feature type="region of interest" description="Disordered" evidence="10">
    <location>
        <begin position="234"/>
        <end position="337"/>
    </location>
</feature>
<sequence>MIQYDKISKYYKDMVALDDVSLQIDEGEFVMLTGHSGSGKTTLIKMLIREIRPTKGEIHVDGSEITRMRRWNVAKLRRKIGIVFQDFRLLDDKNVFENVAFALEASGKSDKDIKNIVPYVLEIVGLEDKLKSFPYELSGGQKQKVAIARAIANDPKILIADEPTGNLDEEATWDIIEALKNINNWGTTVIMATHSQDIIDKLEKRILKLEQGRLIHDSHNKSKQSSDDFAEKLLQDDSTIEDKKQEEKQIEPETKDEAPTEKSSLKNEKSSKQDKQTDTTPPKKESSKPKLKIGLSSKKKKSTKKKSIEEKKEESSKKKDSEESKDPNDFESTGLKPGTIALLTKNNYKNMQDVLDAGPETIKMIDGISGDQILELNEAIQDITS</sequence>
<evidence type="ECO:0000256" key="5">
    <source>
        <dbReference type="ARBA" id="ARBA00022741"/>
    </source>
</evidence>
<comment type="function">
    <text evidence="9">Part of the ABC transporter FtsEX involved in cellular division.</text>
</comment>
<feature type="domain" description="ABC transporter" evidence="11">
    <location>
        <begin position="2"/>
        <end position="236"/>
    </location>
</feature>
<evidence type="ECO:0000313" key="13">
    <source>
        <dbReference type="Proteomes" id="UP000754563"/>
    </source>
</evidence>
<evidence type="ECO:0000256" key="9">
    <source>
        <dbReference type="RuleBase" id="RU365094"/>
    </source>
</evidence>
<dbReference type="AlphaFoldDB" id="A0A955L6U4"/>
<dbReference type="InterPro" id="IPR027417">
    <property type="entry name" value="P-loop_NTPase"/>
</dbReference>
<dbReference type="FunFam" id="3.40.50.300:FF:000056">
    <property type="entry name" value="Cell division ATP-binding protein FtsE"/>
    <property type="match status" value="1"/>
</dbReference>
<dbReference type="PANTHER" id="PTHR24220">
    <property type="entry name" value="IMPORT ATP-BINDING PROTEIN"/>
    <property type="match status" value="1"/>
</dbReference>
<dbReference type="Gene3D" id="3.40.50.300">
    <property type="entry name" value="P-loop containing nucleotide triphosphate hydrolases"/>
    <property type="match status" value="1"/>
</dbReference>
<dbReference type="PROSITE" id="PS00211">
    <property type="entry name" value="ABC_TRANSPORTER_1"/>
    <property type="match status" value="1"/>
</dbReference>
<comment type="caution">
    <text evidence="12">The sequence shown here is derived from an EMBL/GenBank/DDBJ whole genome shotgun (WGS) entry which is preliminary data.</text>
</comment>
<evidence type="ECO:0000256" key="1">
    <source>
        <dbReference type="ARBA" id="ARBA00005417"/>
    </source>
</evidence>
<dbReference type="InterPro" id="IPR015854">
    <property type="entry name" value="ABC_transpr_LolD-like"/>
</dbReference>
<feature type="compositionally biased region" description="Basic and acidic residues" evidence="10">
    <location>
        <begin position="234"/>
        <end position="288"/>
    </location>
</feature>
<evidence type="ECO:0000256" key="6">
    <source>
        <dbReference type="ARBA" id="ARBA00022840"/>
    </source>
</evidence>
<comment type="subunit">
    <text evidence="9">Homodimer. Forms a membrane-associated complex with FtsX.</text>
</comment>
<dbReference type="GO" id="GO:0022857">
    <property type="term" value="F:transmembrane transporter activity"/>
    <property type="evidence" value="ECO:0007669"/>
    <property type="project" value="TreeGrafter"/>
</dbReference>
<evidence type="ECO:0000256" key="10">
    <source>
        <dbReference type="SAM" id="MobiDB-lite"/>
    </source>
</evidence>
<dbReference type="GO" id="GO:0051301">
    <property type="term" value="P:cell division"/>
    <property type="evidence" value="ECO:0007669"/>
    <property type="project" value="UniProtKB-UniRule"/>
</dbReference>
<keyword evidence="3 9" id="KW-1003">Cell membrane</keyword>
<reference evidence="12" key="1">
    <citation type="submission" date="2020-04" db="EMBL/GenBank/DDBJ databases">
        <authorList>
            <person name="Zhang T."/>
        </authorList>
    </citation>
    <scope>NUCLEOTIDE SEQUENCE</scope>
    <source>
        <strain evidence="12">HKST-UBA11</strain>
    </source>
</reference>
<dbReference type="GO" id="GO:0005524">
    <property type="term" value="F:ATP binding"/>
    <property type="evidence" value="ECO:0007669"/>
    <property type="project" value="UniProtKB-UniRule"/>
</dbReference>
<dbReference type="InterPro" id="IPR003593">
    <property type="entry name" value="AAA+_ATPase"/>
</dbReference>
<dbReference type="EMBL" id="JAGQLH010000001">
    <property type="protein sequence ID" value="MCA9385028.1"/>
    <property type="molecule type" value="Genomic_DNA"/>
</dbReference>
<comment type="similarity">
    <text evidence="1 9">Belongs to the ABC transporter superfamily.</text>
</comment>
<dbReference type="Proteomes" id="UP000754563">
    <property type="component" value="Unassembled WGS sequence"/>
</dbReference>
<keyword evidence="6 9" id="KW-0067">ATP-binding</keyword>
<dbReference type="PANTHER" id="PTHR24220:SF470">
    <property type="entry name" value="CELL DIVISION ATP-BINDING PROTEIN FTSE"/>
    <property type="match status" value="1"/>
</dbReference>
<organism evidence="12 13">
    <name type="scientific">Candidatus Dojkabacteria bacterium</name>
    <dbReference type="NCBI Taxonomy" id="2099670"/>
    <lineage>
        <taxon>Bacteria</taxon>
        <taxon>Candidatus Dojkabacteria</taxon>
    </lineage>
</organism>
<feature type="compositionally biased region" description="Basic and acidic residues" evidence="10">
    <location>
        <begin position="306"/>
        <end position="328"/>
    </location>
</feature>
<evidence type="ECO:0000256" key="4">
    <source>
        <dbReference type="ARBA" id="ARBA00022618"/>
    </source>
</evidence>
<evidence type="ECO:0000256" key="2">
    <source>
        <dbReference type="ARBA" id="ARBA00020019"/>
    </source>
</evidence>
<keyword evidence="5 9" id="KW-0547">Nucleotide-binding</keyword>
<comment type="subcellular location">
    <subcellularLocation>
        <location evidence="9">Cell membrane</location>
        <topology evidence="9">Peripheral membrane protein</topology>
        <orientation evidence="9">Cytoplasmic side</orientation>
    </subcellularLocation>
</comment>
<dbReference type="GO" id="GO:0005886">
    <property type="term" value="C:plasma membrane"/>
    <property type="evidence" value="ECO:0007669"/>
    <property type="project" value="UniProtKB-SubCell"/>
</dbReference>
<proteinExistence type="inferred from homology"/>
<dbReference type="SUPFAM" id="SSF52540">
    <property type="entry name" value="P-loop containing nucleoside triphosphate hydrolases"/>
    <property type="match status" value="1"/>
</dbReference>
<dbReference type="InterPro" id="IPR003439">
    <property type="entry name" value="ABC_transporter-like_ATP-bd"/>
</dbReference>
<dbReference type="NCBIfam" id="TIGR02673">
    <property type="entry name" value="FtsE"/>
    <property type="match status" value="1"/>
</dbReference>